<dbReference type="InterPro" id="IPR001969">
    <property type="entry name" value="Aspartic_peptidase_AS"/>
</dbReference>
<protein>
    <recommendedName>
        <fullName evidence="2">Peptidase A2 domain-containing protein</fullName>
    </recommendedName>
</protein>
<evidence type="ECO:0000313" key="4">
    <source>
        <dbReference type="Proteomes" id="UP000177069"/>
    </source>
</evidence>
<dbReference type="PROSITE" id="PS00141">
    <property type="entry name" value="ASP_PROTEASE"/>
    <property type="match status" value="1"/>
</dbReference>
<reference evidence="3 4" key="1">
    <citation type="journal article" date="2016" name="Nat. Commun.">
        <title>Thousands of microbial genomes shed light on interconnected biogeochemical processes in an aquifer system.</title>
        <authorList>
            <person name="Anantharaman K."/>
            <person name="Brown C.T."/>
            <person name="Hug L.A."/>
            <person name="Sharon I."/>
            <person name="Castelle C.J."/>
            <person name="Probst A.J."/>
            <person name="Thomas B.C."/>
            <person name="Singh A."/>
            <person name="Wilkins M.J."/>
            <person name="Karaoz U."/>
            <person name="Brodie E.L."/>
            <person name="Williams K.H."/>
            <person name="Hubbard S.S."/>
            <person name="Banfield J.F."/>
        </authorList>
    </citation>
    <scope>NUCLEOTIDE SEQUENCE [LARGE SCALE GENOMIC DNA]</scope>
</reference>
<dbReference type="GO" id="GO:0004190">
    <property type="term" value="F:aspartic-type endopeptidase activity"/>
    <property type="evidence" value="ECO:0007669"/>
    <property type="project" value="InterPro"/>
</dbReference>
<dbReference type="InterPro" id="IPR001995">
    <property type="entry name" value="Peptidase_A2_cat"/>
</dbReference>
<comment type="caution">
    <text evidence="3">The sequence shown here is derived from an EMBL/GenBank/DDBJ whole genome shotgun (WGS) entry which is preliminary data.</text>
</comment>
<evidence type="ECO:0000256" key="1">
    <source>
        <dbReference type="ARBA" id="ARBA00022801"/>
    </source>
</evidence>
<dbReference type="PROSITE" id="PS50175">
    <property type="entry name" value="ASP_PROT_RETROV"/>
    <property type="match status" value="1"/>
</dbReference>
<evidence type="ECO:0000313" key="3">
    <source>
        <dbReference type="EMBL" id="OGD84505.1"/>
    </source>
</evidence>
<dbReference type="SUPFAM" id="SSF50630">
    <property type="entry name" value="Acid proteases"/>
    <property type="match status" value="1"/>
</dbReference>
<dbReference type="EMBL" id="MFBA01000058">
    <property type="protein sequence ID" value="OGD84505.1"/>
    <property type="molecule type" value="Genomic_DNA"/>
</dbReference>
<dbReference type="GO" id="GO:0006508">
    <property type="term" value="P:proteolysis"/>
    <property type="evidence" value="ECO:0007669"/>
    <property type="project" value="InterPro"/>
</dbReference>
<dbReference type="Proteomes" id="UP000177069">
    <property type="component" value="Unassembled WGS sequence"/>
</dbReference>
<feature type="domain" description="Peptidase A2" evidence="2">
    <location>
        <begin position="42"/>
        <end position="79"/>
    </location>
</feature>
<dbReference type="AlphaFoldDB" id="A0A1F5FY40"/>
<name>A0A1F5FY40_9BACT</name>
<proteinExistence type="predicted"/>
<accession>A0A1F5FY40</accession>
<organism evidence="3 4">
    <name type="scientific">Candidatus Curtissbacteria bacterium RIFCSPHIGHO2_01_FULL_41_13</name>
    <dbReference type="NCBI Taxonomy" id="1797745"/>
    <lineage>
        <taxon>Bacteria</taxon>
        <taxon>Candidatus Curtissiibacteriota</taxon>
    </lineage>
</organism>
<evidence type="ECO:0000259" key="2">
    <source>
        <dbReference type="PROSITE" id="PS50175"/>
    </source>
</evidence>
<gene>
    <name evidence="3" type="ORF">A2696_02010</name>
</gene>
<dbReference type="InterPro" id="IPR021109">
    <property type="entry name" value="Peptidase_aspartic_dom_sf"/>
</dbReference>
<keyword evidence="1" id="KW-0378">Hydrolase</keyword>
<sequence length="140" mass="16199">MKTYKFYYTPLLQRDKKGKNIYVPKPIINLAINFKKSNPLSFWFLIDSGADHNLFPGYLGDLLNINVKKGEKRTVRGIGNIEIESFFHEGIGVFIEGHKIETNAYFSYQQQIPLLGQSGFFDKCDKVLFNRKKEEITISI</sequence>